<reference evidence="1 2" key="1">
    <citation type="submission" date="2019-05" db="EMBL/GenBank/DDBJ databases">
        <authorList>
            <consortium name="Science for Life Laboratories"/>
        </authorList>
    </citation>
    <scope>NUCLEOTIDE SEQUENCE [LARGE SCALE GENOMIC DNA]</scope>
    <source>
        <strain evidence="1">Soil9</strain>
    </source>
</reference>
<dbReference type="EMBL" id="LR593886">
    <property type="protein sequence ID" value="VTR91055.1"/>
    <property type="molecule type" value="Genomic_DNA"/>
</dbReference>
<dbReference type="AlphaFoldDB" id="A0A6P2CSH0"/>
<accession>A0A6P2CSH0</accession>
<sequence>MSGVTQVRQQAPNSTQEARVCLLWNDNRFGASAGRECRQNVVSGVAQESDTSISESEIRAAKVK</sequence>
<dbReference type="KEGG" id="gms:SOIL9_66590"/>
<protein>
    <submittedName>
        <fullName evidence="1">Uncharacterized protein</fullName>
    </submittedName>
</protein>
<evidence type="ECO:0000313" key="2">
    <source>
        <dbReference type="Proteomes" id="UP000464178"/>
    </source>
</evidence>
<keyword evidence="2" id="KW-1185">Reference proteome</keyword>
<name>A0A6P2CSH0_9BACT</name>
<evidence type="ECO:0000313" key="1">
    <source>
        <dbReference type="EMBL" id="VTR91055.1"/>
    </source>
</evidence>
<gene>
    <name evidence="1" type="ORF">SOIL9_66590</name>
</gene>
<organism evidence="1 2">
    <name type="scientific">Gemmata massiliana</name>
    <dbReference type="NCBI Taxonomy" id="1210884"/>
    <lineage>
        <taxon>Bacteria</taxon>
        <taxon>Pseudomonadati</taxon>
        <taxon>Planctomycetota</taxon>
        <taxon>Planctomycetia</taxon>
        <taxon>Gemmatales</taxon>
        <taxon>Gemmataceae</taxon>
        <taxon>Gemmata</taxon>
    </lineage>
</organism>
<proteinExistence type="predicted"/>
<dbReference type="Proteomes" id="UP000464178">
    <property type="component" value="Chromosome"/>
</dbReference>